<evidence type="ECO:0000313" key="2">
    <source>
        <dbReference type="Proteomes" id="UP000032266"/>
    </source>
</evidence>
<dbReference type="AlphaFoldDB" id="A0A0C5V0T0"/>
<gene>
    <name evidence="1" type="ORF">YC6258_01097</name>
</gene>
<dbReference type="RefSeq" id="WP_044616039.1">
    <property type="nucleotide sequence ID" value="NZ_CP007142.1"/>
</dbReference>
<dbReference type="OrthoDB" id="5705783at2"/>
<dbReference type="GO" id="GO:0003676">
    <property type="term" value="F:nucleic acid binding"/>
    <property type="evidence" value="ECO:0007669"/>
    <property type="project" value="InterPro"/>
</dbReference>
<protein>
    <submittedName>
        <fullName evidence="1">Uncharacterized protein</fullName>
    </submittedName>
</protein>
<dbReference type="SUPFAM" id="SSF53098">
    <property type="entry name" value="Ribonuclease H-like"/>
    <property type="match status" value="1"/>
</dbReference>
<dbReference type="KEGG" id="gsn:YC6258_01097"/>
<dbReference type="EMBL" id="CP007142">
    <property type="protein sequence ID" value="AJQ93145.1"/>
    <property type="molecule type" value="Genomic_DNA"/>
</dbReference>
<name>A0A0C5V0T0_9GAMM</name>
<sequence>MHAYGGTHPPVILDIEASAMGSRGFPIEIGYYQSEGQCYCALIQPHADWHYWSLEAQAVHGIEYSRLLQAGKPPLEVALELNQALAGKTVYSDGWVVDYPWFRTLYEAAGIDPSFHLSALEMIMSEEQIVIWDQTKARVIRQLGGTRHRASADAKIVQKTWLETFLLTGHEQVS</sequence>
<dbReference type="STRING" id="1445510.YC6258_01097"/>
<organism evidence="1 2">
    <name type="scientific">Gynuella sunshinyii YC6258</name>
    <dbReference type="NCBI Taxonomy" id="1445510"/>
    <lineage>
        <taxon>Bacteria</taxon>
        <taxon>Pseudomonadati</taxon>
        <taxon>Pseudomonadota</taxon>
        <taxon>Gammaproteobacteria</taxon>
        <taxon>Oceanospirillales</taxon>
        <taxon>Saccharospirillaceae</taxon>
        <taxon>Gynuella</taxon>
    </lineage>
</organism>
<dbReference type="Proteomes" id="UP000032266">
    <property type="component" value="Chromosome"/>
</dbReference>
<dbReference type="InterPro" id="IPR012337">
    <property type="entry name" value="RNaseH-like_sf"/>
</dbReference>
<keyword evidence="2" id="KW-1185">Reference proteome</keyword>
<dbReference type="HOGENOM" id="CLU_117593_1_0_6"/>
<dbReference type="InterPro" id="IPR036397">
    <property type="entry name" value="RNaseH_sf"/>
</dbReference>
<dbReference type="PATRIC" id="fig|1445510.3.peg.1073"/>
<accession>A0A0C5V0T0</accession>
<dbReference type="Gene3D" id="3.30.420.10">
    <property type="entry name" value="Ribonuclease H-like superfamily/Ribonuclease H"/>
    <property type="match status" value="1"/>
</dbReference>
<proteinExistence type="predicted"/>
<reference evidence="1 2" key="1">
    <citation type="submission" date="2014-01" db="EMBL/GenBank/DDBJ databases">
        <title>Full genme sequencing of cellulolytic bacterium Gynuella sunshinyii YC6258T gen. nov., sp. nov.</title>
        <authorList>
            <person name="Khan H."/>
            <person name="Chung E.J."/>
            <person name="Chung Y.R."/>
        </authorList>
    </citation>
    <scope>NUCLEOTIDE SEQUENCE [LARGE SCALE GENOMIC DNA]</scope>
    <source>
        <strain evidence="1 2">YC6258</strain>
    </source>
</reference>
<evidence type="ECO:0000313" key="1">
    <source>
        <dbReference type="EMBL" id="AJQ93145.1"/>
    </source>
</evidence>